<dbReference type="SUPFAM" id="SSF52833">
    <property type="entry name" value="Thioredoxin-like"/>
    <property type="match status" value="1"/>
</dbReference>
<dbReference type="SFLD" id="SFLDG00358">
    <property type="entry name" value="Main_(cytGST)"/>
    <property type="match status" value="1"/>
</dbReference>
<dbReference type="InterPro" id="IPR036282">
    <property type="entry name" value="Glutathione-S-Trfase_C_sf"/>
</dbReference>
<dbReference type="SFLD" id="SFLDG01150">
    <property type="entry name" value="Main.1:_Beta-like"/>
    <property type="match status" value="1"/>
</dbReference>
<gene>
    <name evidence="5" type="ORF">HNR00_004565</name>
</gene>
<dbReference type="CDD" id="cd03047">
    <property type="entry name" value="GST_N_2"/>
    <property type="match status" value="1"/>
</dbReference>
<evidence type="ECO:0000313" key="5">
    <source>
        <dbReference type="EMBL" id="MBB5759828.1"/>
    </source>
</evidence>
<dbReference type="PROSITE" id="PS50405">
    <property type="entry name" value="GST_CTER"/>
    <property type="match status" value="1"/>
</dbReference>
<accession>A0A840ZS07</accession>
<evidence type="ECO:0000313" key="6">
    <source>
        <dbReference type="Proteomes" id="UP000583454"/>
    </source>
</evidence>
<evidence type="ECO:0000256" key="2">
    <source>
        <dbReference type="ARBA" id="ARBA00022679"/>
    </source>
</evidence>
<comment type="caution">
    <text evidence="5">The sequence shown here is derived from an EMBL/GenBank/DDBJ whole genome shotgun (WGS) entry which is preliminary data.</text>
</comment>
<dbReference type="AlphaFoldDB" id="A0A840ZS07"/>
<dbReference type="FunFam" id="3.40.30.10:FF:000039">
    <property type="entry name" value="Glutathione S-transferase domain"/>
    <property type="match status" value="1"/>
</dbReference>
<dbReference type="Pfam" id="PF00043">
    <property type="entry name" value="GST_C"/>
    <property type="match status" value="1"/>
</dbReference>
<organism evidence="5 6">
    <name type="scientific">Methylorubrum rhodinum</name>
    <dbReference type="NCBI Taxonomy" id="29428"/>
    <lineage>
        <taxon>Bacteria</taxon>
        <taxon>Pseudomonadati</taxon>
        <taxon>Pseudomonadota</taxon>
        <taxon>Alphaproteobacteria</taxon>
        <taxon>Hyphomicrobiales</taxon>
        <taxon>Methylobacteriaceae</taxon>
        <taxon>Methylorubrum</taxon>
    </lineage>
</organism>
<keyword evidence="2 5" id="KW-0808">Transferase</keyword>
<dbReference type="InterPro" id="IPR040079">
    <property type="entry name" value="Glutathione_S-Trfase"/>
</dbReference>
<name>A0A840ZS07_9HYPH</name>
<dbReference type="Proteomes" id="UP000583454">
    <property type="component" value="Unassembled WGS sequence"/>
</dbReference>
<dbReference type="Pfam" id="PF13417">
    <property type="entry name" value="GST_N_3"/>
    <property type="match status" value="1"/>
</dbReference>
<dbReference type="RefSeq" id="WP_183573257.1">
    <property type="nucleotide sequence ID" value="NZ_JACHOP010000029.1"/>
</dbReference>
<evidence type="ECO:0000256" key="1">
    <source>
        <dbReference type="ARBA" id="ARBA00007409"/>
    </source>
</evidence>
<dbReference type="SUPFAM" id="SSF47616">
    <property type="entry name" value="GST C-terminal domain-like"/>
    <property type="match status" value="1"/>
</dbReference>
<dbReference type="InterPro" id="IPR010987">
    <property type="entry name" value="Glutathione-S-Trfase_C-like"/>
</dbReference>
<dbReference type="InterPro" id="IPR004046">
    <property type="entry name" value="GST_C"/>
</dbReference>
<keyword evidence="6" id="KW-1185">Reference proteome</keyword>
<comment type="similarity">
    <text evidence="1">Belongs to the GST superfamily.</text>
</comment>
<dbReference type="SFLD" id="SFLDS00019">
    <property type="entry name" value="Glutathione_Transferase_(cytos"/>
    <property type="match status" value="1"/>
</dbReference>
<feature type="domain" description="GST N-terminal" evidence="3">
    <location>
        <begin position="1"/>
        <end position="82"/>
    </location>
</feature>
<reference evidence="5 6" key="1">
    <citation type="submission" date="2020-08" db="EMBL/GenBank/DDBJ databases">
        <title>Genomic Encyclopedia of Type Strains, Phase IV (KMG-IV): sequencing the most valuable type-strain genomes for metagenomic binning, comparative biology and taxonomic classification.</title>
        <authorList>
            <person name="Goeker M."/>
        </authorList>
    </citation>
    <scope>NUCLEOTIDE SEQUENCE [LARGE SCALE GENOMIC DNA]</scope>
    <source>
        <strain evidence="5 6">DSM 2163</strain>
    </source>
</reference>
<dbReference type="InterPro" id="IPR036249">
    <property type="entry name" value="Thioredoxin-like_sf"/>
</dbReference>
<dbReference type="GO" id="GO:0004364">
    <property type="term" value="F:glutathione transferase activity"/>
    <property type="evidence" value="ECO:0007669"/>
    <property type="project" value="UniProtKB-EC"/>
</dbReference>
<dbReference type="Gene3D" id="1.20.1050.10">
    <property type="match status" value="1"/>
</dbReference>
<evidence type="ECO:0000259" key="3">
    <source>
        <dbReference type="PROSITE" id="PS50404"/>
    </source>
</evidence>
<feature type="domain" description="GST C-terminal" evidence="4">
    <location>
        <begin position="91"/>
        <end position="211"/>
    </location>
</feature>
<dbReference type="EC" id="2.5.1.18" evidence="5"/>
<dbReference type="PROSITE" id="PS50404">
    <property type="entry name" value="GST_NTER"/>
    <property type="match status" value="1"/>
</dbReference>
<protein>
    <submittedName>
        <fullName evidence="5">Glutathione S-transferase</fullName>
        <ecNumber evidence="5">2.5.1.18</ecNumber>
    </submittedName>
</protein>
<dbReference type="PANTHER" id="PTHR44051">
    <property type="entry name" value="GLUTATHIONE S-TRANSFERASE-RELATED"/>
    <property type="match status" value="1"/>
</dbReference>
<dbReference type="EMBL" id="JACHOP010000029">
    <property type="protein sequence ID" value="MBB5759828.1"/>
    <property type="molecule type" value="Genomic_DNA"/>
</dbReference>
<evidence type="ECO:0000259" key="4">
    <source>
        <dbReference type="PROSITE" id="PS50405"/>
    </source>
</evidence>
<proteinExistence type="inferred from homology"/>
<dbReference type="PANTHER" id="PTHR44051:SF19">
    <property type="entry name" value="DISULFIDE-BOND OXIDOREDUCTASE YFCG"/>
    <property type="match status" value="1"/>
</dbReference>
<dbReference type="InterPro" id="IPR004045">
    <property type="entry name" value="Glutathione_S-Trfase_N"/>
</dbReference>
<sequence length="211" mass="23301">MTRRLWGRASSGNVQKAIWALEELALPYEHIEAGGTHGIVGEARYQAMNPNGLVPTLEEDGFVLWESNAILRYLAQAHADALGGVLALPENPRERALIDQWLDWQATAFTPAMRDAFLQLVRVAPEKRNADVIEASRAASERCAAMLDRHLAGTPYVAGERFSIADIAVGCAAHRWLILPFDKEERPNVVAWRDRLAQRPAGSSVLTLPLT</sequence>
<dbReference type="Gene3D" id="3.40.30.10">
    <property type="entry name" value="Glutaredoxin"/>
    <property type="match status" value="1"/>
</dbReference>